<dbReference type="AlphaFoldDB" id="A0A0S2K3G2"/>
<dbReference type="OrthoDB" id="9803892at2"/>
<dbReference type="KEGG" id="pphe:PP2015_2366"/>
<feature type="chain" id="PRO_5006601049" evidence="1">
    <location>
        <begin position="22"/>
        <end position="259"/>
    </location>
</feature>
<dbReference type="GO" id="GO:0009279">
    <property type="term" value="C:cell outer membrane"/>
    <property type="evidence" value="ECO:0007669"/>
    <property type="project" value="InterPro"/>
</dbReference>
<reference evidence="2 3" key="1">
    <citation type="submission" date="2015-11" db="EMBL/GenBank/DDBJ databases">
        <authorList>
            <person name="Zhang Y."/>
            <person name="Guo Z."/>
        </authorList>
    </citation>
    <scope>NUCLEOTIDE SEQUENCE [LARGE SCALE GENOMIC DNA]</scope>
    <source>
        <strain evidence="2 3">KCTC 12086</strain>
    </source>
</reference>
<dbReference type="Proteomes" id="UP000061457">
    <property type="component" value="Chromosome I"/>
</dbReference>
<dbReference type="InterPro" id="IPR036777">
    <property type="entry name" value="Channel_Tsx-like_sf"/>
</dbReference>
<proteinExistence type="predicted"/>
<feature type="signal peptide" evidence="1">
    <location>
        <begin position="1"/>
        <end position="21"/>
    </location>
</feature>
<sequence>MNQNIRLLASLALCSSFSATAANWSDTQFHFNSGDVKNPFSQQSAQTQIYSVQHASGYDYGDNFFFIDFTKDDLDDGFNNNDFYGEWYSSFLMPKAWQPNVNSTMQSASFVAGINVSGDAKVIKYLPGVKLNWKAPGFDFLSTMITAYIDDSEGVAKGGAPTQSDSWMFDVAWGMPFNISEHKFYFTGHVEYIASREDEFGNDVKGWILAQPAVRWDIGHALMNKEKQLMLGIEWQWWRNKLGTDITESSPQLHIVWQF</sequence>
<evidence type="ECO:0000256" key="1">
    <source>
        <dbReference type="SAM" id="SignalP"/>
    </source>
</evidence>
<keyword evidence="3" id="KW-1185">Reference proteome</keyword>
<name>A0A0S2K3G2_9GAMM</name>
<organism evidence="2 3">
    <name type="scientific">Pseudoalteromonas phenolica</name>
    <dbReference type="NCBI Taxonomy" id="161398"/>
    <lineage>
        <taxon>Bacteria</taxon>
        <taxon>Pseudomonadati</taxon>
        <taxon>Pseudomonadota</taxon>
        <taxon>Gammaproteobacteria</taxon>
        <taxon>Alteromonadales</taxon>
        <taxon>Pseudoalteromonadaceae</taxon>
        <taxon>Pseudoalteromonas</taxon>
    </lineage>
</organism>
<dbReference type="EMBL" id="CP013187">
    <property type="protein sequence ID" value="ALO42859.1"/>
    <property type="molecule type" value="Genomic_DNA"/>
</dbReference>
<dbReference type="STRING" id="161398.PP2015_2366"/>
<dbReference type="RefSeq" id="WP_058030561.1">
    <property type="nucleotide sequence ID" value="NZ_CP013187.1"/>
</dbReference>
<dbReference type="PATRIC" id="fig|161398.10.peg.2413"/>
<evidence type="ECO:0000313" key="2">
    <source>
        <dbReference type="EMBL" id="ALO42859.1"/>
    </source>
</evidence>
<keyword evidence="1" id="KW-0732">Signal</keyword>
<gene>
    <name evidence="2" type="ORF">PP2015_2366</name>
</gene>
<evidence type="ECO:0000313" key="3">
    <source>
        <dbReference type="Proteomes" id="UP000061457"/>
    </source>
</evidence>
<accession>A0A0S2K3G2</accession>
<protein>
    <submittedName>
        <fullName evidence="2">Nucleoside-binding outer membrane protein</fullName>
    </submittedName>
</protein>
<dbReference type="Gene3D" id="2.40.230.20">
    <property type="entry name" value="Nucleoside-specific channel-forming protein, Tsx-like"/>
    <property type="match status" value="1"/>
</dbReference>
<dbReference type="SUPFAM" id="SSF111364">
    <property type="entry name" value="Tsx-like channel"/>
    <property type="match status" value="1"/>
</dbReference>